<dbReference type="GO" id="GO:0106435">
    <property type="term" value="F:carboxylesterase activity"/>
    <property type="evidence" value="ECO:0007669"/>
    <property type="project" value="UniProtKB-EC"/>
</dbReference>
<comment type="caution">
    <text evidence="3">The sequence shown here is derived from an EMBL/GenBank/DDBJ whole genome shotgun (WGS) entry which is preliminary data.</text>
</comment>
<dbReference type="Proteomes" id="UP000316095">
    <property type="component" value="Unassembled WGS sequence"/>
</dbReference>
<feature type="domain" description="Alpha/beta hydrolase fold-3" evidence="2">
    <location>
        <begin position="77"/>
        <end position="287"/>
    </location>
</feature>
<evidence type="ECO:0000313" key="3">
    <source>
        <dbReference type="EMBL" id="TWT64295.1"/>
    </source>
</evidence>
<protein>
    <submittedName>
        <fullName evidence="3">Carboxylesterase NlhH</fullName>
        <ecNumber evidence="3">3.1.1.1</ecNumber>
    </submittedName>
</protein>
<keyword evidence="1 3" id="KW-0378">Hydrolase</keyword>
<dbReference type="InterPro" id="IPR050300">
    <property type="entry name" value="GDXG_lipolytic_enzyme"/>
</dbReference>
<organism evidence="3 4">
    <name type="scientific">Rubinisphaera italica</name>
    <dbReference type="NCBI Taxonomy" id="2527969"/>
    <lineage>
        <taxon>Bacteria</taxon>
        <taxon>Pseudomonadati</taxon>
        <taxon>Planctomycetota</taxon>
        <taxon>Planctomycetia</taxon>
        <taxon>Planctomycetales</taxon>
        <taxon>Planctomycetaceae</taxon>
        <taxon>Rubinisphaera</taxon>
    </lineage>
</organism>
<evidence type="ECO:0000259" key="2">
    <source>
        <dbReference type="Pfam" id="PF07859"/>
    </source>
</evidence>
<gene>
    <name evidence="3" type="primary">nlhH_7</name>
    <name evidence="3" type="ORF">Pan54_50570</name>
</gene>
<dbReference type="SUPFAM" id="SSF53474">
    <property type="entry name" value="alpha/beta-Hydrolases"/>
    <property type="match status" value="1"/>
</dbReference>
<evidence type="ECO:0000256" key="1">
    <source>
        <dbReference type="ARBA" id="ARBA00022801"/>
    </source>
</evidence>
<name>A0A5C5XQF0_9PLAN</name>
<dbReference type="Pfam" id="PF07859">
    <property type="entry name" value="Abhydrolase_3"/>
    <property type="match status" value="1"/>
</dbReference>
<proteinExistence type="predicted"/>
<dbReference type="PANTHER" id="PTHR48081">
    <property type="entry name" value="AB HYDROLASE SUPERFAMILY PROTEIN C4A8.06C"/>
    <property type="match status" value="1"/>
</dbReference>
<dbReference type="RefSeq" id="WP_165441958.1">
    <property type="nucleotide sequence ID" value="NZ_SJPG01000001.1"/>
</dbReference>
<dbReference type="InterPro" id="IPR029058">
    <property type="entry name" value="AB_hydrolase_fold"/>
</dbReference>
<dbReference type="PANTHER" id="PTHR48081:SF8">
    <property type="entry name" value="ALPHA_BETA HYDROLASE FOLD-3 DOMAIN-CONTAINING PROTEIN-RELATED"/>
    <property type="match status" value="1"/>
</dbReference>
<dbReference type="EMBL" id="SJPG01000001">
    <property type="protein sequence ID" value="TWT64295.1"/>
    <property type="molecule type" value="Genomic_DNA"/>
</dbReference>
<reference evidence="3 4" key="1">
    <citation type="submission" date="2019-02" db="EMBL/GenBank/DDBJ databases">
        <title>Deep-cultivation of Planctomycetes and their phenomic and genomic characterization uncovers novel biology.</title>
        <authorList>
            <person name="Wiegand S."/>
            <person name="Jogler M."/>
            <person name="Boedeker C."/>
            <person name="Pinto D."/>
            <person name="Vollmers J."/>
            <person name="Rivas-Marin E."/>
            <person name="Kohn T."/>
            <person name="Peeters S.H."/>
            <person name="Heuer A."/>
            <person name="Rast P."/>
            <person name="Oberbeckmann S."/>
            <person name="Bunk B."/>
            <person name="Jeske O."/>
            <person name="Meyerdierks A."/>
            <person name="Storesund J.E."/>
            <person name="Kallscheuer N."/>
            <person name="Luecker S."/>
            <person name="Lage O.M."/>
            <person name="Pohl T."/>
            <person name="Merkel B.J."/>
            <person name="Hornburger P."/>
            <person name="Mueller R.-W."/>
            <person name="Bruemmer F."/>
            <person name="Labrenz M."/>
            <person name="Spormann A.M."/>
            <person name="Op Den Camp H."/>
            <person name="Overmann J."/>
            <person name="Amann R."/>
            <person name="Jetten M.S.M."/>
            <person name="Mascher T."/>
            <person name="Medema M.H."/>
            <person name="Devos D.P."/>
            <person name="Kaster A.-K."/>
            <person name="Ovreas L."/>
            <person name="Rohde M."/>
            <person name="Galperin M.Y."/>
            <person name="Jogler C."/>
        </authorList>
    </citation>
    <scope>NUCLEOTIDE SEQUENCE [LARGE SCALE GENOMIC DNA]</scope>
    <source>
        <strain evidence="3 4">Pan54</strain>
    </source>
</reference>
<keyword evidence="4" id="KW-1185">Reference proteome</keyword>
<dbReference type="AlphaFoldDB" id="A0A5C5XQF0"/>
<evidence type="ECO:0000313" key="4">
    <source>
        <dbReference type="Proteomes" id="UP000316095"/>
    </source>
</evidence>
<dbReference type="Gene3D" id="3.40.50.1820">
    <property type="entry name" value="alpha/beta hydrolase"/>
    <property type="match status" value="1"/>
</dbReference>
<sequence length="323" mass="36170">MPLDRRAELFVEAVSVFSSTPVHEMTIEEARARKQPSVGKLAPIVAQDDCRIPTRTGSVSARVYQPRNEIHNGHPVIVYIHGGGWVMGELDHYDQLCRELASQTDMTVISLDYRLAPEHQFPKGLEDCLDAVEHLATEGIPGQAYSHQPCEHIYLCGDSAGGNLAAVVANEFHDHSRIHIEGQILIYPITDCDFDRVSYRDNAEGYLLTADMMKWFWELYCPDLSKRPLPWTSPLQRDSFANLPPAFVLTCEFDPLRDEGAAYAECLQAAGVETVHHEIPGMIHGFMRYLQTFPQAHEAVAKIADWIDHTSAVSSGKSHTSHH</sequence>
<accession>A0A5C5XQF0</accession>
<dbReference type="EC" id="3.1.1.1" evidence="3"/>
<dbReference type="InterPro" id="IPR013094">
    <property type="entry name" value="AB_hydrolase_3"/>
</dbReference>